<reference evidence="2 3" key="1">
    <citation type="journal article" date="2023" name="Mol. Biol. Evol.">
        <title>Genomics of Secondarily Temperate Adaptation in the Only Non-Antarctic Icefish.</title>
        <authorList>
            <person name="Rivera-Colon A.G."/>
            <person name="Rayamajhi N."/>
            <person name="Minhas B.F."/>
            <person name="Madrigal G."/>
            <person name="Bilyk K.T."/>
            <person name="Yoon V."/>
            <person name="Hune M."/>
            <person name="Gregory S."/>
            <person name="Cheng C.H.C."/>
            <person name="Catchen J.M."/>
        </authorList>
    </citation>
    <scope>NUCLEOTIDE SEQUENCE [LARGE SCALE GENOMIC DNA]</scope>
    <source>
        <strain evidence="2">JC2023a</strain>
    </source>
</reference>
<dbReference type="GO" id="GO:0071360">
    <property type="term" value="P:cellular response to exogenous dsRNA"/>
    <property type="evidence" value="ECO:0007669"/>
    <property type="project" value="TreeGrafter"/>
</dbReference>
<comment type="caution">
    <text evidence="2">The sequence shown here is derived from an EMBL/GenBank/DDBJ whole genome shotgun (WGS) entry which is preliminary data.</text>
</comment>
<dbReference type="GO" id="GO:0032481">
    <property type="term" value="P:positive regulation of type I interferon production"/>
    <property type="evidence" value="ECO:0007669"/>
    <property type="project" value="TreeGrafter"/>
</dbReference>
<dbReference type="GO" id="GO:0035861">
    <property type="term" value="C:site of double-strand break"/>
    <property type="evidence" value="ECO:0007669"/>
    <property type="project" value="TreeGrafter"/>
</dbReference>
<dbReference type="GO" id="GO:2000042">
    <property type="term" value="P:negative regulation of double-strand break repair via homologous recombination"/>
    <property type="evidence" value="ECO:0007669"/>
    <property type="project" value="TreeGrafter"/>
</dbReference>
<organism evidence="2 3">
    <name type="scientific">Champsocephalus esox</name>
    <name type="common">pike icefish</name>
    <dbReference type="NCBI Taxonomy" id="159716"/>
    <lineage>
        <taxon>Eukaryota</taxon>
        <taxon>Metazoa</taxon>
        <taxon>Chordata</taxon>
        <taxon>Craniata</taxon>
        <taxon>Vertebrata</taxon>
        <taxon>Euteleostomi</taxon>
        <taxon>Actinopterygii</taxon>
        <taxon>Neopterygii</taxon>
        <taxon>Teleostei</taxon>
        <taxon>Neoteleostei</taxon>
        <taxon>Acanthomorphata</taxon>
        <taxon>Eupercaria</taxon>
        <taxon>Perciformes</taxon>
        <taxon>Notothenioidei</taxon>
        <taxon>Channichthyidae</taxon>
        <taxon>Champsocephalus</taxon>
    </lineage>
</organism>
<dbReference type="GO" id="GO:0005634">
    <property type="term" value="C:nucleus"/>
    <property type="evidence" value="ECO:0007669"/>
    <property type="project" value="TreeGrafter"/>
</dbReference>
<dbReference type="Proteomes" id="UP001335648">
    <property type="component" value="Unassembled WGS sequence"/>
</dbReference>
<sequence>MKGRNLSGEAKESWRISFSHVEKKIITSHGNKKTCCEGKANKCCRKRCLMLLKSLIEGLKQRFPKELDPLRSYHRKTAFLHMLSIRFDDSMWALQQLPACFLLLLGALEAHTRAGVLPHFFAPNYNLFSGTVFPRKAMSFLLHALEGRPAPAEASRSRLTTLQLCERDI</sequence>
<dbReference type="GO" id="GO:0002218">
    <property type="term" value="P:activation of innate immune response"/>
    <property type="evidence" value="ECO:0007669"/>
    <property type="project" value="TreeGrafter"/>
</dbReference>
<gene>
    <name evidence="2" type="ORF">CesoFtcFv8_019591</name>
</gene>
<dbReference type="GO" id="GO:0003682">
    <property type="term" value="F:chromatin binding"/>
    <property type="evidence" value="ECO:0007669"/>
    <property type="project" value="TreeGrafter"/>
</dbReference>
<dbReference type="Gene3D" id="3.30.460.90">
    <property type="match status" value="1"/>
</dbReference>
<dbReference type="GO" id="GO:0002230">
    <property type="term" value="P:positive regulation of defense response to virus by host"/>
    <property type="evidence" value="ECO:0007669"/>
    <property type="project" value="TreeGrafter"/>
</dbReference>
<evidence type="ECO:0000313" key="2">
    <source>
        <dbReference type="EMBL" id="KAK5883237.1"/>
    </source>
</evidence>
<name>A0AAN8GMT4_9TELE</name>
<dbReference type="GO" id="GO:0061501">
    <property type="term" value="F:2',3'-cyclic GMP-AMP synthase activity"/>
    <property type="evidence" value="ECO:0007669"/>
    <property type="project" value="TreeGrafter"/>
</dbReference>
<feature type="domain" description="Mab-21-like HhH/H2TH-like" evidence="1">
    <location>
        <begin position="44"/>
        <end position="141"/>
    </location>
</feature>
<dbReference type="GO" id="GO:0038001">
    <property type="term" value="P:paracrine signaling"/>
    <property type="evidence" value="ECO:0007669"/>
    <property type="project" value="TreeGrafter"/>
</dbReference>
<dbReference type="Gene3D" id="1.10.1410.40">
    <property type="match status" value="1"/>
</dbReference>
<accession>A0AAN8GMT4</accession>
<dbReference type="GO" id="GO:0005829">
    <property type="term" value="C:cytosol"/>
    <property type="evidence" value="ECO:0007669"/>
    <property type="project" value="TreeGrafter"/>
</dbReference>
<evidence type="ECO:0000259" key="1">
    <source>
        <dbReference type="Pfam" id="PF20266"/>
    </source>
</evidence>
<dbReference type="GO" id="GO:0003690">
    <property type="term" value="F:double-stranded DNA binding"/>
    <property type="evidence" value="ECO:0007669"/>
    <property type="project" value="TreeGrafter"/>
</dbReference>
<dbReference type="Pfam" id="PF20266">
    <property type="entry name" value="Mab-21_C"/>
    <property type="match status" value="1"/>
</dbReference>
<dbReference type="GO" id="GO:0006974">
    <property type="term" value="P:DNA damage response"/>
    <property type="evidence" value="ECO:0007669"/>
    <property type="project" value="TreeGrafter"/>
</dbReference>
<protein>
    <recommendedName>
        <fullName evidence="1">Mab-21-like HhH/H2TH-like domain-containing protein</fullName>
    </recommendedName>
</protein>
<dbReference type="PANTHER" id="PTHR10656">
    <property type="entry name" value="CELL FATE DETERMINING PROTEIN MAB21-RELATED"/>
    <property type="match status" value="1"/>
</dbReference>
<dbReference type="EMBL" id="JAULUE010002061">
    <property type="protein sequence ID" value="KAK5883237.1"/>
    <property type="molecule type" value="Genomic_DNA"/>
</dbReference>
<dbReference type="PANTHER" id="PTHR10656:SF35">
    <property type="entry name" value="CYCLIC GMP-AMP SYNTHASE"/>
    <property type="match status" value="1"/>
</dbReference>
<proteinExistence type="predicted"/>
<dbReference type="AlphaFoldDB" id="A0AAN8GMT4"/>
<dbReference type="InterPro" id="IPR046906">
    <property type="entry name" value="Mab-21_HhH/H2TH-like"/>
</dbReference>
<evidence type="ECO:0000313" key="3">
    <source>
        <dbReference type="Proteomes" id="UP001335648"/>
    </source>
</evidence>
<dbReference type="FunFam" id="1.10.1410.40:FF:000007">
    <property type="entry name" value="Cyclic GMP-AMP synthase"/>
    <property type="match status" value="1"/>
</dbReference>
<keyword evidence="3" id="KW-1185">Reference proteome</keyword>